<keyword evidence="2" id="KW-1185">Reference proteome</keyword>
<accession>M3AL23</accession>
<dbReference type="VEuPathDB" id="FungiDB:MYCFIDRAFT_212572"/>
<sequence>MSPGREWRWLSNPQDFIAAAKLLIEEGQGPKSPSVALSEDIRSRLFVTPTPDTTGMDVDDVEVIDLGEGESTGQADVVAVIRPKDKPIRELLLAHAEASAREALAKQRKQDLIEGAYDAERGQEFLRAWREENNARIQKEGLEEKIETLFAASEA</sequence>
<proteinExistence type="predicted"/>
<dbReference type="EMBL" id="KB446564">
    <property type="protein sequence ID" value="EME77848.1"/>
    <property type="molecule type" value="Genomic_DNA"/>
</dbReference>
<organism evidence="1 2">
    <name type="scientific">Pseudocercospora fijiensis (strain CIRAD86)</name>
    <name type="common">Black leaf streak disease fungus</name>
    <name type="synonym">Mycosphaerella fijiensis</name>
    <dbReference type="NCBI Taxonomy" id="383855"/>
    <lineage>
        <taxon>Eukaryota</taxon>
        <taxon>Fungi</taxon>
        <taxon>Dikarya</taxon>
        <taxon>Ascomycota</taxon>
        <taxon>Pezizomycotina</taxon>
        <taxon>Dothideomycetes</taxon>
        <taxon>Dothideomycetidae</taxon>
        <taxon>Mycosphaerellales</taxon>
        <taxon>Mycosphaerellaceae</taxon>
        <taxon>Pseudocercospora</taxon>
    </lineage>
</organism>
<dbReference type="HOGENOM" id="CLU_1696283_0_0_1"/>
<name>M3AL23_PSEFD</name>
<dbReference type="Proteomes" id="UP000016932">
    <property type="component" value="Unassembled WGS sequence"/>
</dbReference>
<dbReference type="KEGG" id="pfj:MYCFIDRAFT_212572"/>
<evidence type="ECO:0000313" key="2">
    <source>
        <dbReference type="Proteomes" id="UP000016932"/>
    </source>
</evidence>
<evidence type="ECO:0000313" key="1">
    <source>
        <dbReference type="EMBL" id="EME77848.1"/>
    </source>
</evidence>
<gene>
    <name evidence="1" type="ORF">MYCFIDRAFT_212572</name>
</gene>
<dbReference type="RefSeq" id="XP_007931606.1">
    <property type="nucleotide sequence ID" value="XM_007933415.1"/>
</dbReference>
<reference evidence="1 2" key="1">
    <citation type="journal article" date="2012" name="PLoS Pathog.">
        <title>Diverse lifestyles and strategies of plant pathogenesis encoded in the genomes of eighteen Dothideomycetes fungi.</title>
        <authorList>
            <person name="Ohm R.A."/>
            <person name="Feau N."/>
            <person name="Henrissat B."/>
            <person name="Schoch C.L."/>
            <person name="Horwitz B.A."/>
            <person name="Barry K.W."/>
            <person name="Condon B.J."/>
            <person name="Copeland A.C."/>
            <person name="Dhillon B."/>
            <person name="Glaser F."/>
            <person name="Hesse C.N."/>
            <person name="Kosti I."/>
            <person name="LaButti K."/>
            <person name="Lindquist E.A."/>
            <person name="Lucas S."/>
            <person name="Salamov A.A."/>
            <person name="Bradshaw R.E."/>
            <person name="Ciuffetti L."/>
            <person name="Hamelin R.C."/>
            <person name="Kema G.H.J."/>
            <person name="Lawrence C."/>
            <person name="Scott J.A."/>
            <person name="Spatafora J.W."/>
            <person name="Turgeon B.G."/>
            <person name="de Wit P.J.G.M."/>
            <person name="Zhong S."/>
            <person name="Goodwin S.B."/>
            <person name="Grigoriev I.V."/>
        </authorList>
    </citation>
    <scope>NUCLEOTIDE SEQUENCE [LARGE SCALE GENOMIC DNA]</scope>
    <source>
        <strain evidence="1 2">CIRAD86</strain>
    </source>
</reference>
<dbReference type="AlphaFoldDB" id="M3AL23"/>
<protein>
    <submittedName>
        <fullName evidence="1">Uncharacterized protein</fullName>
    </submittedName>
</protein>
<dbReference type="GeneID" id="19337757"/>
<dbReference type="OrthoDB" id="10470536at2759"/>